<accession>K5US15</accession>
<dbReference type="AlphaFoldDB" id="K5US15"/>
<reference evidence="1 2" key="1">
    <citation type="journal article" date="2012" name="BMC Genomics">
        <title>Comparative genomics of the white-rot fungi, Phanerochaete carnosa and P. chrysosporium, to elucidate the genetic basis of the distinct wood types they colonize.</title>
        <authorList>
            <person name="Suzuki H."/>
            <person name="MacDonald J."/>
            <person name="Syed K."/>
            <person name="Salamov A."/>
            <person name="Hori C."/>
            <person name="Aerts A."/>
            <person name="Henrissat B."/>
            <person name="Wiebenga A."/>
            <person name="vanKuyk P.A."/>
            <person name="Barry K."/>
            <person name="Lindquist E."/>
            <person name="LaButti K."/>
            <person name="Lapidus A."/>
            <person name="Lucas S."/>
            <person name="Coutinho P."/>
            <person name="Gong Y."/>
            <person name="Samejima M."/>
            <person name="Mahadevan R."/>
            <person name="Abou-Zaid M."/>
            <person name="de Vries R.P."/>
            <person name="Igarashi K."/>
            <person name="Yadav J.S."/>
            <person name="Grigoriev I.V."/>
            <person name="Master E.R."/>
        </authorList>
    </citation>
    <scope>NUCLEOTIDE SEQUENCE [LARGE SCALE GENOMIC DNA]</scope>
    <source>
        <strain evidence="1 2">HHB-10118-sp</strain>
    </source>
</reference>
<dbReference type="KEGG" id="pco:PHACADRAFT_31166"/>
<dbReference type="GeneID" id="18919663"/>
<gene>
    <name evidence="1" type="ORF">PHACADRAFT_31166</name>
</gene>
<dbReference type="RefSeq" id="XP_007398543.1">
    <property type="nucleotide sequence ID" value="XM_007398481.1"/>
</dbReference>
<dbReference type="OrthoDB" id="2799313at2759"/>
<evidence type="ECO:0000313" key="2">
    <source>
        <dbReference type="Proteomes" id="UP000008370"/>
    </source>
</evidence>
<dbReference type="EMBL" id="JH930475">
    <property type="protein sequence ID" value="EKM52691.1"/>
    <property type="molecule type" value="Genomic_DNA"/>
</dbReference>
<sequence length="162" mass="18438">MEQYHYFDNIGASSYEGIIIPQKVYYTNAGPYQAKNPVIFPGNLTVQEALQMQFPRSPEYDVPAVTTGADVPRFSIRLNSVILWQLARRAAEAFKKFVDVRSVVISSGATTETSDSEQEHQDMHCTEPYWDLNRMPLDKIVLVELRHVSESSWQPVLSLNVD</sequence>
<organism evidence="1 2">
    <name type="scientific">Phanerochaete carnosa (strain HHB-10118-sp)</name>
    <name type="common">White-rot fungus</name>
    <name type="synonym">Peniophora carnosa</name>
    <dbReference type="NCBI Taxonomy" id="650164"/>
    <lineage>
        <taxon>Eukaryota</taxon>
        <taxon>Fungi</taxon>
        <taxon>Dikarya</taxon>
        <taxon>Basidiomycota</taxon>
        <taxon>Agaricomycotina</taxon>
        <taxon>Agaricomycetes</taxon>
        <taxon>Polyporales</taxon>
        <taxon>Phanerochaetaceae</taxon>
        <taxon>Phanerochaete</taxon>
    </lineage>
</organism>
<name>K5US15_PHACS</name>
<dbReference type="InParanoid" id="K5US15"/>
<proteinExistence type="predicted"/>
<dbReference type="HOGENOM" id="CLU_094687_1_0_1"/>
<protein>
    <submittedName>
        <fullName evidence="1">Uncharacterized protein</fullName>
    </submittedName>
</protein>
<evidence type="ECO:0000313" key="1">
    <source>
        <dbReference type="EMBL" id="EKM52691.1"/>
    </source>
</evidence>
<keyword evidence="2" id="KW-1185">Reference proteome</keyword>
<dbReference type="Proteomes" id="UP000008370">
    <property type="component" value="Unassembled WGS sequence"/>
</dbReference>